<name>A0A4Y2WCD6_ARAVE</name>
<dbReference type="AlphaFoldDB" id="A0A4Y2WCD6"/>
<evidence type="ECO:0000313" key="1">
    <source>
        <dbReference type="EMBL" id="GBO34162.1"/>
    </source>
</evidence>
<sequence length="130" mass="14864">MTDIGQLVEGADITDSPHERWYGTCLPRGIRLITDFGLSAPPRNIPHPPETPDVISFRSGRGRSLLQTEETKGRRKLAGNKKVKSEIRKKNCLKVLILVKKKEILYDRMEVKRKKTKAKITENNNTGERR</sequence>
<gene>
    <name evidence="1" type="ORF">AVEN_20985_1</name>
</gene>
<dbReference type="Proteomes" id="UP000499080">
    <property type="component" value="Unassembled WGS sequence"/>
</dbReference>
<keyword evidence="2" id="KW-1185">Reference proteome</keyword>
<dbReference type="EMBL" id="BGPR01057954">
    <property type="protein sequence ID" value="GBO34162.1"/>
    <property type="molecule type" value="Genomic_DNA"/>
</dbReference>
<comment type="caution">
    <text evidence="1">The sequence shown here is derived from an EMBL/GenBank/DDBJ whole genome shotgun (WGS) entry which is preliminary data.</text>
</comment>
<evidence type="ECO:0000313" key="2">
    <source>
        <dbReference type="Proteomes" id="UP000499080"/>
    </source>
</evidence>
<reference evidence="1 2" key="1">
    <citation type="journal article" date="2019" name="Sci. Rep.">
        <title>Orb-weaving spider Araneus ventricosus genome elucidates the spidroin gene catalogue.</title>
        <authorList>
            <person name="Kono N."/>
            <person name="Nakamura H."/>
            <person name="Ohtoshi R."/>
            <person name="Moran D.A.P."/>
            <person name="Shinohara A."/>
            <person name="Yoshida Y."/>
            <person name="Fujiwara M."/>
            <person name="Mori M."/>
            <person name="Tomita M."/>
            <person name="Arakawa K."/>
        </authorList>
    </citation>
    <scope>NUCLEOTIDE SEQUENCE [LARGE SCALE GENOMIC DNA]</scope>
</reference>
<accession>A0A4Y2WCD6</accession>
<organism evidence="1 2">
    <name type="scientific">Araneus ventricosus</name>
    <name type="common">Orbweaver spider</name>
    <name type="synonym">Epeira ventricosa</name>
    <dbReference type="NCBI Taxonomy" id="182803"/>
    <lineage>
        <taxon>Eukaryota</taxon>
        <taxon>Metazoa</taxon>
        <taxon>Ecdysozoa</taxon>
        <taxon>Arthropoda</taxon>
        <taxon>Chelicerata</taxon>
        <taxon>Arachnida</taxon>
        <taxon>Araneae</taxon>
        <taxon>Araneomorphae</taxon>
        <taxon>Entelegynae</taxon>
        <taxon>Araneoidea</taxon>
        <taxon>Araneidae</taxon>
        <taxon>Araneus</taxon>
    </lineage>
</organism>
<protein>
    <submittedName>
        <fullName evidence="1">Uncharacterized protein</fullName>
    </submittedName>
</protein>
<proteinExistence type="predicted"/>